<dbReference type="InterPro" id="IPR050411">
    <property type="entry name" value="AlphaKG_dependent_hydroxylases"/>
</dbReference>
<dbReference type="Gene3D" id="3.60.130.10">
    <property type="entry name" value="Clavaminate synthase-like"/>
    <property type="match status" value="1"/>
</dbReference>
<proteinExistence type="predicted"/>
<evidence type="ECO:0000256" key="1">
    <source>
        <dbReference type="ARBA" id="ARBA00023002"/>
    </source>
</evidence>
<dbReference type="PANTHER" id="PTHR10696">
    <property type="entry name" value="GAMMA-BUTYROBETAINE HYDROXYLASE-RELATED"/>
    <property type="match status" value="1"/>
</dbReference>
<keyword evidence="1" id="KW-0560">Oxidoreductase</keyword>
<accession>A0AAN6N0B8</accession>
<gene>
    <name evidence="3" type="ORF">QBC46DRAFT_322591</name>
</gene>
<dbReference type="PANTHER" id="PTHR10696:SF54">
    <property type="entry name" value="FAMILY OXIDOREDUCTASE, PUTATIVE (AFU_ORTHOLOGUE AFUA_4G13850)-RELATED"/>
    <property type="match status" value="1"/>
</dbReference>
<protein>
    <recommendedName>
        <fullName evidence="2">TauD/TfdA-like domain-containing protein</fullName>
    </recommendedName>
</protein>
<reference evidence="4" key="1">
    <citation type="journal article" date="2023" name="Mol. Phylogenet. Evol.">
        <title>Genome-scale phylogeny and comparative genomics of the fungal order Sordariales.</title>
        <authorList>
            <person name="Hensen N."/>
            <person name="Bonometti L."/>
            <person name="Westerberg I."/>
            <person name="Brannstrom I.O."/>
            <person name="Guillou S."/>
            <person name="Cros-Aarteil S."/>
            <person name="Calhoun S."/>
            <person name="Haridas S."/>
            <person name="Kuo A."/>
            <person name="Mondo S."/>
            <person name="Pangilinan J."/>
            <person name="Riley R."/>
            <person name="LaButti K."/>
            <person name="Andreopoulos B."/>
            <person name="Lipzen A."/>
            <person name="Chen C."/>
            <person name="Yan M."/>
            <person name="Daum C."/>
            <person name="Ng V."/>
            <person name="Clum A."/>
            <person name="Steindorff A."/>
            <person name="Ohm R.A."/>
            <person name="Martin F."/>
            <person name="Silar P."/>
            <person name="Natvig D.O."/>
            <person name="Lalanne C."/>
            <person name="Gautier V."/>
            <person name="Ament-Velasquez S.L."/>
            <person name="Kruys A."/>
            <person name="Hutchinson M.I."/>
            <person name="Powell A.J."/>
            <person name="Barry K."/>
            <person name="Miller A.N."/>
            <person name="Grigoriev I.V."/>
            <person name="Debuchy R."/>
            <person name="Gladieux P."/>
            <person name="Hiltunen Thoren M."/>
            <person name="Johannesson H."/>
        </authorList>
    </citation>
    <scope>NUCLEOTIDE SEQUENCE [LARGE SCALE GENOMIC DNA]</scope>
    <source>
        <strain evidence="4">CBS 340.73</strain>
    </source>
</reference>
<dbReference type="Pfam" id="PF02668">
    <property type="entry name" value="TauD"/>
    <property type="match status" value="1"/>
</dbReference>
<dbReference type="Proteomes" id="UP001303473">
    <property type="component" value="Unassembled WGS sequence"/>
</dbReference>
<dbReference type="EMBL" id="MU853903">
    <property type="protein sequence ID" value="KAK3935863.1"/>
    <property type="molecule type" value="Genomic_DNA"/>
</dbReference>
<evidence type="ECO:0000259" key="2">
    <source>
        <dbReference type="Pfam" id="PF02668"/>
    </source>
</evidence>
<name>A0AAN6N0B8_9PEZI</name>
<organism evidence="3 4">
    <name type="scientific">Diplogelasinospora grovesii</name>
    <dbReference type="NCBI Taxonomy" id="303347"/>
    <lineage>
        <taxon>Eukaryota</taxon>
        <taxon>Fungi</taxon>
        <taxon>Dikarya</taxon>
        <taxon>Ascomycota</taxon>
        <taxon>Pezizomycotina</taxon>
        <taxon>Sordariomycetes</taxon>
        <taxon>Sordariomycetidae</taxon>
        <taxon>Sordariales</taxon>
        <taxon>Diplogelasinosporaceae</taxon>
        <taxon>Diplogelasinospora</taxon>
    </lineage>
</organism>
<evidence type="ECO:0000313" key="4">
    <source>
        <dbReference type="Proteomes" id="UP001303473"/>
    </source>
</evidence>
<keyword evidence="4" id="KW-1185">Reference proteome</keyword>
<sequence length="401" mass="44326">MANRHGDIDMKGLESHAMAWVPQDFANASTPPYIVQLGEEDVVEVEEALDSFKDLGLDGDAVSRDKFPLPKLQERLREACLNVHHGQGFAIVRGLDPDTYSVEDNLSLYLGIASYIGDKRGMQDKKGNMITHVTDSKNWSAPHQVRHGIHTNSGLAWHNDMGVDILALHVRANAEIGGQTYVAPAWTICKELSKSHPDVLETLMQPRWPIQISGSPPRHILAPLLQVYEGKIMISLDPGRLGLHPATARLNGNSAVIPDLTDAQRGALDTVAELATNYRLCLDTQPGDMVFINNWALLHARDPYVDPADGARPRRHLVRLWLRNSELGWDIPPTDMRAPWEAAFGTGKDTEKEGKGGGWYRGAKVDKKYPVVPALEYKVPRYTAGSAAFMIEDNDDVNAQA</sequence>
<dbReference type="InterPro" id="IPR003819">
    <property type="entry name" value="TauD/TfdA-like"/>
</dbReference>
<evidence type="ECO:0000313" key="3">
    <source>
        <dbReference type="EMBL" id="KAK3935863.1"/>
    </source>
</evidence>
<dbReference type="GO" id="GO:0016491">
    <property type="term" value="F:oxidoreductase activity"/>
    <property type="evidence" value="ECO:0007669"/>
    <property type="project" value="UniProtKB-KW"/>
</dbReference>
<dbReference type="AlphaFoldDB" id="A0AAN6N0B8"/>
<comment type="caution">
    <text evidence="3">The sequence shown here is derived from an EMBL/GenBank/DDBJ whole genome shotgun (WGS) entry which is preliminary data.</text>
</comment>
<feature type="domain" description="TauD/TfdA-like" evidence="2">
    <location>
        <begin position="62"/>
        <end position="321"/>
    </location>
</feature>
<dbReference type="SUPFAM" id="SSF51197">
    <property type="entry name" value="Clavaminate synthase-like"/>
    <property type="match status" value="1"/>
</dbReference>
<dbReference type="InterPro" id="IPR042098">
    <property type="entry name" value="TauD-like_sf"/>
</dbReference>